<dbReference type="PANTHER" id="PTHR37534">
    <property type="entry name" value="TRANSCRIPTIONAL ACTIVATOR PROTEIN UGA3"/>
    <property type="match status" value="1"/>
</dbReference>
<dbReference type="PROSITE" id="PS00463">
    <property type="entry name" value="ZN2_CY6_FUNGAL_1"/>
    <property type="match status" value="1"/>
</dbReference>
<evidence type="ECO:0000256" key="3">
    <source>
        <dbReference type="SAM" id="MobiDB-lite"/>
    </source>
</evidence>
<dbReference type="OrthoDB" id="5213892at2759"/>
<dbReference type="EMBL" id="MU003830">
    <property type="protein sequence ID" value="KAF2718106.1"/>
    <property type="molecule type" value="Genomic_DNA"/>
</dbReference>
<dbReference type="PROSITE" id="PS50048">
    <property type="entry name" value="ZN2_CY6_FUNGAL_2"/>
    <property type="match status" value="1"/>
</dbReference>
<comment type="subcellular location">
    <subcellularLocation>
        <location evidence="1">Nucleus</location>
    </subcellularLocation>
</comment>
<evidence type="ECO:0000313" key="5">
    <source>
        <dbReference type="EMBL" id="KAF2718106.1"/>
    </source>
</evidence>
<gene>
    <name evidence="5" type="ORF">K431DRAFT_287952</name>
</gene>
<dbReference type="GO" id="GO:0005634">
    <property type="term" value="C:nucleus"/>
    <property type="evidence" value="ECO:0007669"/>
    <property type="project" value="UniProtKB-SubCell"/>
</dbReference>
<dbReference type="AlphaFoldDB" id="A0A9P4Q4C6"/>
<proteinExistence type="predicted"/>
<reference evidence="5" key="1">
    <citation type="journal article" date="2020" name="Stud. Mycol.">
        <title>101 Dothideomycetes genomes: a test case for predicting lifestyles and emergence of pathogens.</title>
        <authorList>
            <person name="Haridas S."/>
            <person name="Albert R."/>
            <person name="Binder M."/>
            <person name="Bloem J."/>
            <person name="Labutti K."/>
            <person name="Salamov A."/>
            <person name="Andreopoulos B."/>
            <person name="Baker S."/>
            <person name="Barry K."/>
            <person name="Bills G."/>
            <person name="Bluhm B."/>
            <person name="Cannon C."/>
            <person name="Castanera R."/>
            <person name="Culley D."/>
            <person name="Daum C."/>
            <person name="Ezra D."/>
            <person name="Gonzalez J."/>
            <person name="Henrissat B."/>
            <person name="Kuo A."/>
            <person name="Liang C."/>
            <person name="Lipzen A."/>
            <person name="Lutzoni F."/>
            <person name="Magnuson J."/>
            <person name="Mondo S."/>
            <person name="Nolan M."/>
            <person name="Ohm R."/>
            <person name="Pangilinan J."/>
            <person name="Park H.-J."/>
            <person name="Ramirez L."/>
            <person name="Alfaro M."/>
            <person name="Sun H."/>
            <person name="Tritt A."/>
            <person name="Yoshinaga Y."/>
            <person name="Zwiers L.-H."/>
            <person name="Turgeon B."/>
            <person name="Goodwin S."/>
            <person name="Spatafora J."/>
            <person name="Crous P."/>
            <person name="Grigoriev I."/>
        </authorList>
    </citation>
    <scope>NUCLEOTIDE SEQUENCE</scope>
    <source>
        <strain evidence="5">CBS 116435</strain>
    </source>
</reference>
<dbReference type="GO" id="GO:0000981">
    <property type="term" value="F:DNA-binding transcription factor activity, RNA polymerase II-specific"/>
    <property type="evidence" value="ECO:0007669"/>
    <property type="project" value="InterPro"/>
</dbReference>
<feature type="domain" description="Zn(2)-C6 fungal-type" evidence="4">
    <location>
        <begin position="10"/>
        <end position="38"/>
    </location>
</feature>
<accession>A0A9P4Q4C6</accession>
<evidence type="ECO:0000256" key="2">
    <source>
        <dbReference type="ARBA" id="ARBA00023242"/>
    </source>
</evidence>
<feature type="region of interest" description="Disordered" evidence="3">
    <location>
        <begin position="109"/>
        <end position="146"/>
    </location>
</feature>
<dbReference type="CDD" id="cd00067">
    <property type="entry name" value="GAL4"/>
    <property type="match status" value="1"/>
</dbReference>
<dbReference type="GO" id="GO:0008270">
    <property type="term" value="F:zinc ion binding"/>
    <property type="evidence" value="ECO:0007669"/>
    <property type="project" value="InterPro"/>
</dbReference>
<dbReference type="Pfam" id="PF00172">
    <property type="entry name" value="Zn_clus"/>
    <property type="match status" value="1"/>
</dbReference>
<organism evidence="5 6">
    <name type="scientific">Polychaeton citri CBS 116435</name>
    <dbReference type="NCBI Taxonomy" id="1314669"/>
    <lineage>
        <taxon>Eukaryota</taxon>
        <taxon>Fungi</taxon>
        <taxon>Dikarya</taxon>
        <taxon>Ascomycota</taxon>
        <taxon>Pezizomycotina</taxon>
        <taxon>Dothideomycetes</taxon>
        <taxon>Dothideomycetidae</taxon>
        <taxon>Capnodiales</taxon>
        <taxon>Capnodiaceae</taxon>
        <taxon>Polychaeton</taxon>
    </lineage>
</organism>
<name>A0A9P4Q4C6_9PEZI</name>
<dbReference type="InterPro" id="IPR036864">
    <property type="entry name" value="Zn2-C6_fun-type_DNA-bd_sf"/>
</dbReference>
<dbReference type="InterPro" id="IPR001138">
    <property type="entry name" value="Zn2Cys6_DnaBD"/>
</dbReference>
<dbReference type="Gene3D" id="4.10.240.10">
    <property type="entry name" value="Zn(2)-C6 fungal-type DNA-binding domain"/>
    <property type="match status" value="1"/>
</dbReference>
<dbReference type="SMART" id="SM00066">
    <property type="entry name" value="GAL4"/>
    <property type="match status" value="1"/>
</dbReference>
<comment type="caution">
    <text evidence="5">The sequence shown here is derived from an EMBL/GenBank/DDBJ whole genome shotgun (WGS) entry which is preliminary data.</text>
</comment>
<dbReference type="Pfam" id="PF11951">
    <property type="entry name" value="Fungal_trans_2"/>
    <property type="match status" value="1"/>
</dbReference>
<dbReference type="InterPro" id="IPR021858">
    <property type="entry name" value="Fun_TF"/>
</dbReference>
<dbReference type="PANTHER" id="PTHR37534:SF20">
    <property type="entry name" value="PRO1A C6 ZINK-FINGER PROTEIN"/>
    <property type="match status" value="1"/>
</dbReference>
<evidence type="ECO:0000256" key="1">
    <source>
        <dbReference type="ARBA" id="ARBA00004123"/>
    </source>
</evidence>
<evidence type="ECO:0000313" key="6">
    <source>
        <dbReference type="Proteomes" id="UP000799441"/>
    </source>
</evidence>
<protein>
    <recommendedName>
        <fullName evidence="4">Zn(2)-C6 fungal-type domain-containing protein</fullName>
    </recommendedName>
</protein>
<evidence type="ECO:0000259" key="4">
    <source>
        <dbReference type="PROSITE" id="PS50048"/>
    </source>
</evidence>
<dbReference type="Proteomes" id="UP000799441">
    <property type="component" value="Unassembled WGS sequence"/>
</dbReference>
<keyword evidence="2" id="KW-0539">Nucleus</keyword>
<keyword evidence="6" id="KW-1185">Reference proteome</keyword>
<dbReference type="SUPFAM" id="SSF57701">
    <property type="entry name" value="Zn2/Cys6 DNA-binding domain"/>
    <property type="match status" value="1"/>
</dbReference>
<sequence length="599" mass="66050">MAPGRKQGGGCWTCRLRRKRCDSIQPICGNCQDLEIICHSDKARPPWMDGAAEQKHMSEAIKERIKQNAILRRERRATSRAGASVMEYVLSTDSAASTLNTSSVAQAIPQSSINRSDESQPSITNASSTSTPITLQKRSPSDTSGQAGFAVPIQVELGSVMTYLDYVFPFLFPFHQPSLMETGRQWLLGLLCQNEVSFHIAASLSAYFFSIVSQNEEPEMHDECKALVYDRLVEQMDMALISMQKNVSAISHHESQSLLLDKARIMEEITQLLLVEVTVQRNVDWKIHLNPALVLFDEIFKKHGMNHLEPSLAILLEQLPSSFPMATPHQKPLPNTADQVAFSFFVSLLLFIDIMASVSLGTSPILQGYHQNLLSFHSEQNPPIRFEAIVGCQNWALVAIGNISALCVWKRDAKQSGNFSVVNLVSLAGHISQNLENGLTSLDTCPPYLLPNTGANRLAGYYSRHDGVIDHTSIASVTRIWAYAAKLYLSVSLSGWQTNSADIQVGVAKVLSRLQAIDSPAQLRSLSWPFCVAGCLALPGQEHDFRSIVLKTGHLGEFGTLLNALRIMEAVWSSRDTVDGDIWGITSCLNILGSPVFLL</sequence>